<dbReference type="EMBL" id="VSWC01000053">
    <property type="protein sequence ID" value="KAA1101479.1"/>
    <property type="molecule type" value="Genomic_DNA"/>
</dbReference>
<dbReference type="Proteomes" id="UP000324748">
    <property type="component" value="Unassembled WGS sequence"/>
</dbReference>
<comment type="caution">
    <text evidence="1">The sequence shown here is derived from an EMBL/GenBank/DDBJ whole genome shotgun (WGS) entry which is preliminary data.</text>
</comment>
<reference evidence="1 2" key="1">
    <citation type="submission" date="2019-05" db="EMBL/GenBank/DDBJ databases">
        <title>Emergence of the Ug99 lineage of the wheat stem rust pathogen through somatic hybridization.</title>
        <authorList>
            <person name="Li F."/>
            <person name="Upadhyaya N.M."/>
            <person name="Sperschneider J."/>
            <person name="Matny O."/>
            <person name="Nguyen-Phuc H."/>
            <person name="Mago R."/>
            <person name="Raley C."/>
            <person name="Miller M.E."/>
            <person name="Silverstein K.A.T."/>
            <person name="Henningsen E."/>
            <person name="Hirsch C.D."/>
            <person name="Visser B."/>
            <person name="Pretorius Z.A."/>
            <person name="Steffenson B.J."/>
            <person name="Schwessinger B."/>
            <person name="Dodds P.N."/>
            <person name="Figueroa M."/>
        </authorList>
    </citation>
    <scope>NUCLEOTIDE SEQUENCE [LARGE SCALE GENOMIC DNA]</scope>
    <source>
        <strain evidence="1">21-0</strain>
    </source>
</reference>
<evidence type="ECO:0000313" key="2">
    <source>
        <dbReference type="Proteomes" id="UP000324748"/>
    </source>
</evidence>
<accession>A0A5B0PND1</accession>
<organism evidence="1 2">
    <name type="scientific">Puccinia graminis f. sp. tritici</name>
    <dbReference type="NCBI Taxonomy" id="56615"/>
    <lineage>
        <taxon>Eukaryota</taxon>
        <taxon>Fungi</taxon>
        <taxon>Dikarya</taxon>
        <taxon>Basidiomycota</taxon>
        <taxon>Pucciniomycotina</taxon>
        <taxon>Pucciniomycetes</taxon>
        <taxon>Pucciniales</taxon>
        <taxon>Pucciniaceae</taxon>
        <taxon>Puccinia</taxon>
    </lineage>
</organism>
<name>A0A5B0PND1_PUCGR</name>
<protein>
    <submittedName>
        <fullName evidence="1">Uncharacterized protein</fullName>
    </submittedName>
</protein>
<keyword evidence="2" id="KW-1185">Reference proteome</keyword>
<sequence>MIDKDALVYNIDFFVRAELATRRSKVLVSIQNLIRGFKKLTELTLPILSSDVSGLRYARMPDQRTDASEIRKPPCHLACQPITFR</sequence>
<evidence type="ECO:0000313" key="1">
    <source>
        <dbReference type="EMBL" id="KAA1101479.1"/>
    </source>
</evidence>
<gene>
    <name evidence="1" type="ORF">PGT21_022087</name>
</gene>
<dbReference type="AlphaFoldDB" id="A0A5B0PND1"/>
<proteinExistence type="predicted"/>